<accession>A0A8X7V4V8</accession>
<evidence type="ECO:0000313" key="2">
    <source>
        <dbReference type="EMBL" id="KAG2299841.1"/>
    </source>
</evidence>
<dbReference type="OrthoDB" id="1129285at2759"/>
<evidence type="ECO:0008006" key="4">
    <source>
        <dbReference type="Google" id="ProtNLM"/>
    </source>
</evidence>
<dbReference type="AlphaFoldDB" id="A0A8X7V4V8"/>
<dbReference type="EMBL" id="JAAMPC010000008">
    <property type="protein sequence ID" value="KAG2299841.1"/>
    <property type="molecule type" value="Genomic_DNA"/>
</dbReference>
<keyword evidence="1" id="KW-0175">Coiled coil</keyword>
<dbReference type="Proteomes" id="UP000886595">
    <property type="component" value="Unassembled WGS sequence"/>
</dbReference>
<gene>
    <name evidence="2" type="ORF">Bca52824_036313</name>
</gene>
<reference evidence="2 3" key="1">
    <citation type="submission" date="2020-02" db="EMBL/GenBank/DDBJ databases">
        <authorList>
            <person name="Ma Q."/>
            <person name="Huang Y."/>
            <person name="Song X."/>
            <person name="Pei D."/>
        </authorList>
    </citation>
    <scope>NUCLEOTIDE SEQUENCE [LARGE SCALE GENOMIC DNA]</scope>
    <source>
        <strain evidence="2">Sxm20200214</strain>
        <tissue evidence="2">Leaf</tissue>
    </source>
</reference>
<evidence type="ECO:0000256" key="1">
    <source>
        <dbReference type="SAM" id="Coils"/>
    </source>
</evidence>
<keyword evidence="3" id="KW-1185">Reference proteome</keyword>
<protein>
    <recommendedName>
        <fullName evidence="4">Zinc finger GRF-type domain-containing protein</fullName>
    </recommendedName>
</protein>
<feature type="coiled-coil region" evidence="1">
    <location>
        <begin position="67"/>
        <end position="118"/>
    </location>
</feature>
<evidence type="ECO:0000313" key="3">
    <source>
        <dbReference type="Proteomes" id="UP000886595"/>
    </source>
</evidence>
<organism evidence="2 3">
    <name type="scientific">Brassica carinata</name>
    <name type="common">Ethiopian mustard</name>
    <name type="synonym">Abyssinian cabbage</name>
    <dbReference type="NCBI Taxonomy" id="52824"/>
    <lineage>
        <taxon>Eukaryota</taxon>
        <taxon>Viridiplantae</taxon>
        <taxon>Streptophyta</taxon>
        <taxon>Embryophyta</taxon>
        <taxon>Tracheophyta</taxon>
        <taxon>Spermatophyta</taxon>
        <taxon>Magnoliopsida</taxon>
        <taxon>eudicotyledons</taxon>
        <taxon>Gunneridae</taxon>
        <taxon>Pentapetalae</taxon>
        <taxon>rosids</taxon>
        <taxon>malvids</taxon>
        <taxon>Brassicales</taxon>
        <taxon>Brassicaceae</taxon>
        <taxon>Brassiceae</taxon>
        <taxon>Brassica</taxon>
    </lineage>
</organism>
<sequence>MKRHKESIEMLRYVCNSEYGIPRRCPCGGAIIHEVRGKDDYDTLPGKRYFTCKNYEADGFHYRQPWVVGVQEKIERLTDRVVEAEQVIKGLPNLNNQIETLEGQVKLLTQQVHSLIVQVGDLETPALIENQSHGKV</sequence>
<name>A0A8X7V4V8_BRACI</name>
<proteinExistence type="predicted"/>
<comment type="caution">
    <text evidence="2">The sequence shown here is derived from an EMBL/GenBank/DDBJ whole genome shotgun (WGS) entry which is preliminary data.</text>
</comment>